<evidence type="ECO:0000256" key="14">
    <source>
        <dbReference type="ARBA" id="ARBA00025224"/>
    </source>
</evidence>
<dbReference type="GO" id="GO:0008380">
    <property type="term" value="P:RNA splicing"/>
    <property type="evidence" value="ECO:0007669"/>
    <property type="project" value="UniProtKB-KW"/>
</dbReference>
<sequence>MARLARQQIDPDDISDDDKPPQTGHTFNIWYHKWAGGDRSSNNTVRSKHRLNVSKDSGQTRGNDLKSPICLYFARGCCYKGKNCPFLHRLPKATDNVIPAKDCFGRDKTADYKDDMSGPGSFNRVNKTLYISGLHINDDIEETLSNQFGEFGSIDRVRVPTHKAIGFVMFKHESEAQFAKEAMDGQTLDGTDTLTVRWANSDPNPSARQSSKRTAEDAALSTVKKLLIAEPSNKRFKKEDSPANVYFIRPVNDIPPQNDSEESDNEPEEEQPSSRGLFGSARMAALTKLQSPKPMGRPKTAGRKPDPRRSRKPQFQSKSAINSHFGGYSSDED</sequence>
<evidence type="ECO:0000256" key="16">
    <source>
        <dbReference type="PROSITE-ProRule" id="PRU00723"/>
    </source>
</evidence>
<dbReference type="Gene3D" id="4.10.1000.10">
    <property type="entry name" value="Zinc finger, CCCH-type"/>
    <property type="match status" value="1"/>
</dbReference>
<dbReference type="AlphaFoldDB" id="A0A2V1AXQ9"/>
<comment type="function">
    <text evidence="14">Involved in the first step of pre-mRNA splicing. Required for cell growth and cell cycle control. Plays a role in the levels of the U1, U4, U5 and U6 snRNAs and the maintenance of the U4/U6 snRNA complex. May provide the link between the 'nineteen complex' NTC spliceosome protein complex and the spliceosome through the U6 snRNA. Associates predominantly with U6 snRNAs in assembled active spliceosomes. Binds directly to the internal stem-loop (ISL) domain of the U6 snRNA and to the pre-mRNA intron near the 5' splice site during the activation and catalytic phases of the spliceosome cycle.</text>
</comment>
<keyword evidence="5" id="KW-0507">mRNA processing</keyword>
<feature type="region of interest" description="Disordered" evidence="17">
    <location>
        <begin position="247"/>
        <end position="333"/>
    </location>
</feature>
<dbReference type="STRING" id="45357.A0A2V1AXQ9"/>
<dbReference type="GO" id="GO:0006397">
    <property type="term" value="P:mRNA processing"/>
    <property type="evidence" value="ECO:0007669"/>
    <property type="project" value="UniProtKB-KW"/>
</dbReference>
<comment type="subcellular location">
    <subcellularLocation>
        <location evidence="1">Nucleus</location>
    </subcellularLocation>
</comment>
<feature type="compositionally biased region" description="Acidic residues" evidence="17">
    <location>
        <begin position="259"/>
        <end position="271"/>
    </location>
</feature>
<dbReference type="InterPro" id="IPR012677">
    <property type="entry name" value="Nucleotide-bd_a/b_plait_sf"/>
</dbReference>
<evidence type="ECO:0000313" key="20">
    <source>
        <dbReference type="EMBL" id="PVH22638.1"/>
    </source>
</evidence>
<evidence type="ECO:0000256" key="8">
    <source>
        <dbReference type="ARBA" id="ARBA00022771"/>
    </source>
</evidence>
<evidence type="ECO:0000256" key="7">
    <source>
        <dbReference type="ARBA" id="ARBA00022728"/>
    </source>
</evidence>
<protein>
    <recommendedName>
        <fullName evidence="4">Pre-mRNA-splicing factor CWC2</fullName>
    </recommendedName>
</protein>
<dbReference type="Pfam" id="PF16131">
    <property type="entry name" value="Torus"/>
    <property type="match status" value="1"/>
</dbReference>
<keyword evidence="6 16" id="KW-0479">Metal-binding</keyword>
<dbReference type="InterPro" id="IPR039171">
    <property type="entry name" value="Cwc2/Slt11"/>
</dbReference>
<dbReference type="GO" id="GO:0008270">
    <property type="term" value="F:zinc ion binding"/>
    <property type="evidence" value="ECO:0007669"/>
    <property type="project" value="UniProtKB-KW"/>
</dbReference>
<keyword evidence="9 16" id="KW-0862">Zinc</keyword>
<dbReference type="GO" id="GO:0036002">
    <property type="term" value="F:pre-mRNA binding"/>
    <property type="evidence" value="ECO:0007669"/>
    <property type="project" value="TreeGrafter"/>
</dbReference>
<dbReference type="PROSITE" id="PS50103">
    <property type="entry name" value="ZF_C3H1"/>
    <property type="match status" value="1"/>
</dbReference>
<keyword evidence="12" id="KW-0539">Nucleus</keyword>
<dbReference type="InterPro" id="IPR000571">
    <property type="entry name" value="Znf_CCCH"/>
</dbReference>
<dbReference type="PROSITE" id="PS50102">
    <property type="entry name" value="RRM"/>
    <property type="match status" value="1"/>
</dbReference>
<reference evidence="20 21" key="1">
    <citation type="submission" date="2017-12" db="EMBL/GenBank/DDBJ databases">
        <title>Genome Sequence of a Multidrug-Resistant Candida haemulonii Isolate from a Patient with Chronic Leg Ulcers in Israel.</title>
        <authorList>
            <person name="Chow N.A."/>
            <person name="Gade L."/>
            <person name="Batra D."/>
            <person name="Rowe L.A."/>
            <person name="Ben-Ami R."/>
            <person name="Loparev V.N."/>
            <person name="Litvintseva A.P."/>
        </authorList>
    </citation>
    <scope>NUCLEOTIDE SEQUENCE [LARGE SCALE GENOMIC DNA]</scope>
    <source>
        <strain evidence="20 21">B11899</strain>
    </source>
</reference>
<feature type="region of interest" description="Disordered" evidence="17">
    <location>
        <begin position="1"/>
        <end position="22"/>
    </location>
</feature>
<evidence type="ECO:0000256" key="10">
    <source>
        <dbReference type="ARBA" id="ARBA00022884"/>
    </source>
</evidence>
<feature type="compositionally biased region" description="Polar residues" evidence="17">
    <location>
        <begin position="313"/>
        <end position="322"/>
    </location>
</feature>
<dbReference type="PANTHER" id="PTHR14089:SF2">
    <property type="entry name" value="PRE-MRNA-SPLICING FACTOR CWC2"/>
    <property type="match status" value="1"/>
</dbReference>
<dbReference type="GO" id="GO:0071007">
    <property type="term" value="C:U2-type catalytic step 2 spliceosome"/>
    <property type="evidence" value="ECO:0007669"/>
    <property type="project" value="TreeGrafter"/>
</dbReference>
<dbReference type="Proteomes" id="UP000244309">
    <property type="component" value="Unassembled WGS sequence"/>
</dbReference>
<keyword evidence="8 16" id="KW-0863">Zinc-finger</keyword>
<dbReference type="InterPro" id="IPR032297">
    <property type="entry name" value="Torus"/>
</dbReference>
<dbReference type="InterPro" id="IPR000504">
    <property type="entry name" value="RRM_dom"/>
</dbReference>
<evidence type="ECO:0000259" key="18">
    <source>
        <dbReference type="PROSITE" id="PS50102"/>
    </source>
</evidence>
<name>A0A2V1AXQ9_9ASCO</name>
<organism evidence="20 21">
    <name type="scientific">Candidozyma haemuli</name>
    <dbReference type="NCBI Taxonomy" id="45357"/>
    <lineage>
        <taxon>Eukaryota</taxon>
        <taxon>Fungi</taxon>
        <taxon>Dikarya</taxon>
        <taxon>Ascomycota</taxon>
        <taxon>Saccharomycotina</taxon>
        <taxon>Pichiomycetes</taxon>
        <taxon>Metschnikowiaceae</taxon>
        <taxon>Candidozyma</taxon>
    </lineage>
</organism>
<evidence type="ECO:0000256" key="5">
    <source>
        <dbReference type="ARBA" id="ARBA00022664"/>
    </source>
</evidence>
<dbReference type="SMART" id="SM00356">
    <property type="entry name" value="ZnF_C3H1"/>
    <property type="match status" value="1"/>
</dbReference>
<dbReference type="CDD" id="cd12360">
    <property type="entry name" value="RRM_cwf2"/>
    <property type="match status" value="1"/>
</dbReference>
<dbReference type="SUPFAM" id="SSF90229">
    <property type="entry name" value="CCCH zinc finger"/>
    <property type="match status" value="1"/>
</dbReference>
<dbReference type="InterPro" id="IPR035979">
    <property type="entry name" value="RBD_domain_sf"/>
</dbReference>
<dbReference type="InterPro" id="IPR034181">
    <property type="entry name" value="Cwc2_RRM"/>
</dbReference>
<dbReference type="Pfam" id="PF00076">
    <property type="entry name" value="RRM_1"/>
    <property type="match status" value="1"/>
</dbReference>
<dbReference type="EMBL" id="PKFO01000008">
    <property type="protein sequence ID" value="PVH22638.1"/>
    <property type="molecule type" value="Genomic_DNA"/>
</dbReference>
<evidence type="ECO:0000256" key="4">
    <source>
        <dbReference type="ARBA" id="ARBA00017295"/>
    </source>
</evidence>
<feature type="region of interest" description="Disordered" evidence="17">
    <location>
        <begin position="195"/>
        <end position="216"/>
    </location>
</feature>
<keyword evidence="11" id="KW-0508">mRNA splicing</keyword>
<feature type="zinc finger region" description="C3H1-type" evidence="16">
    <location>
        <begin position="64"/>
        <end position="91"/>
    </location>
</feature>
<comment type="subunit">
    <text evidence="3">Associated with the spliceosome.</text>
</comment>
<dbReference type="Gene3D" id="3.30.70.330">
    <property type="match status" value="1"/>
</dbReference>
<feature type="domain" description="C3H1-type" evidence="19">
    <location>
        <begin position="64"/>
        <end position="91"/>
    </location>
</feature>
<dbReference type="SMART" id="SM00360">
    <property type="entry name" value="RRM"/>
    <property type="match status" value="1"/>
</dbReference>
<evidence type="ECO:0000256" key="3">
    <source>
        <dbReference type="ARBA" id="ARBA00011524"/>
    </source>
</evidence>
<feature type="region of interest" description="Disordered" evidence="17">
    <location>
        <begin position="40"/>
        <end position="61"/>
    </location>
</feature>
<dbReference type="GO" id="GO:0000974">
    <property type="term" value="C:Prp19 complex"/>
    <property type="evidence" value="ECO:0007669"/>
    <property type="project" value="TreeGrafter"/>
</dbReference>
<proteinExistence type="inferred from homology"/>
<evidence type="ECO:0000256" key="9">
    <source>
        <dbReference type="ARBA" id="ARBA00022833"/>
    </source>
</evidence>
<dbReference type="GO" id="GO:0017070">
    <property type="term" value="F:U6 snRNA binding"/>
    <property type="evidence" value="ECO:0007669"/>
    <property type="project" value="TreeGrafter"/>
</dbReference>
<dbReference type="PANTHER" id="PTHR14089">
    <property type="entry name" value="PRE-MRNA-SPLICING FACTOR RBM22"/>
    <property type="match status" value="1"/>
</dbReference>
<evidence type="ECO:0000313" key="21">
    <source>
        <dbReference type="Proteomes" id="UP000244309"/>
    </source>
</evidence>
<keyword evidence="21" id="KW-1185">Reference proteome</keyword>
<dbReference type="GO" id="GO:0071006">
    <property type="term" value="C:U2-type catalytic step 1 spliceosome"/>
    <property type="evidence" value="ECO:0007669"/>
    <property type="project" value="TreeGrafter"/>
</dbReference>
<dbReference type="OrthoDB" id="10251848at2759"/>
<dbReference type="InterPro" id="IPR036855">
    <property type="entry name" value="Znf_CCCH_sf"/>
</dbReference>
<evidence type="ECO:0000259" key="19">
    <source>
        <dbReference type="PROSITE" id="PS50103"/>
    </source>
</evidence>
<feature type="domain" description="RRM" evidence="18">
    <location>
        <begin position="127"/>
        <end position="201"/>
    </location>
</feature>
<evidence type="ECO:0000256" key="1">
    <source>
        <dbReference type="ARBA" id="ARBA00004123"/>
    </source>
</evidence>
<dbReference type="RefSeq" id="XP_025343578.1">
    <property type="nucleotide sequence ID" value="XM_025488811.1"/>
</dbReference>
<evidence type="ECO:0000256" key="6">
    <source>
        <dbReference type="ARBA" id="ARBA00022723"/>
    </source>
</evidence>
<comment type="similarity">
    <text evidence="2">Belongs to the RRM CWC2 family.</text>
</comment>
<dbReference type="VEuPathDB" id="FungiDB:CXQ85_005212"/>
<evidence type="ECO:0000256" key="12">
    <source>
        <dbReference type="ARBA" id="ARBA00023242"/>
    </source>
</evidence>
<keyword evidence="7" id="KW-0747">Spliceosome</keyword>
<evidence type="ECO:0000256" key="13">
    <source>
        <dbReference type="ARBA" id="ARBA00023306"/>
    </source>
</evidence>
<comment type="caution">
    <text evidence="20">The sequence shown here is derived from an EMBL/GenBank/DDBJ whole genome shotgun (WGS) entry which is preliminary data.</text>
</comment>
<accession>A0A2V1AXQ9</accession>
<dbReference type="GeneID" id="37010542"/>
<evidence type="ECO:0000256" key="11">
    <source>
        <dbReference type="ARBA" id="ARBA00023187"/>
    </source>
</evidence>
<evidence type="ECO:0000256" key="2">
    <source>
        <dbReference type="ARBA" id="ARBA00008024"/>
    </source>
</evidence>
<dbReference type="SUPFAM" id="SSF54928">
    <property type="entry name" value="RNA-binding domain, RBD"/>
    <property type="match status" value="1"/>
</dbReference>
<evidence type="ECO:0000256" key="17">
    <source>
        <dbReference type="SAM" id="MobiDB-lite"/>
    </source>
</evidence>
<gene>
    <name evidence="20" type="ORF">CXQ85_005212</name>
</gene>
<keyword evidence="13" id="KW-0131">Cell cycle</keyword>
<evidence type="ECO:0000256" key="15">
    <source>
        <dbReference type="PROSITE-ProRule" id="PRU00176"/>
    </source>
</evidence>
<keyword evidence="10 15" id="KW-0694">RNA-binding</keyword>